<accession>A0ABR3JZD4</accession>
<comment type="similarity">
    <text evidence="3 9">Belongs to the cytochrome P450 family.</text>
</comment>
<dbReference type="PROSITE" id="PS00086">
    <property type="entry name" value="CYTOCHROME_P450"/>
    <property type="match status" value="1"/>
</dbReference>
<protein>
    <recommendedName>
        <fullName evidence="12">Cytochrome P450</fullName>
    </recommendedName>
</protein>
<dbReference type="Proteomes" id="UP001556367">
    <property type="component" value="Unassembled WGS sequence"/>
</dbReference>
<organism evidence="10 11">
    <name type="scientific">Hohenbuehelia grisea</name>
    <dbReference type="NCBI Taxonomy" id="104357"/>
    <lineage>
        <taxon>Eukaryota</taxon>
        <taxon>Fungi</taxon>
        <taxon>Dikarya</taxon>
        <taxon>Basidiomycota</taxon>
        <taxon>Agaricomycotina</taxon>
        <taxon>Agaricomycetes</taxon>
        <taxon>Agaricomycetidae</taxon>
        <taxon>Agaricales</taxon>
        <taxon>Pleurotineae</taxon>
        <taxon>Pleurotaceae</taxon>
        <taxon>Hohenbuehelia</taxon>
    </lineage>
</organism>
<keyword evidence="11" id="KW-1185">Reference proteome</keyword>
<evidence type="ECO:0008006" key="12">
    <source>
        <dbReference type="Google" id="ProtNLM"/>
    </source>
</evidence>
<evidence type="ECO:0000256" key="8">
    <source>
        <dbReference type="ARBA" id="ARBA00023033"/>
    </source>
</evidence>
<gene>
    <name evidence="10" type="ORF">HGRIS_006283</name>
</gene>
<dbReference type="CDD" id="cd11065">
    <property type="entry name" value="CYP64-like"/>
    <property type="match status" value="1"/>
</dbReference>
<dbReference type="InterPro" id="IPR050364">
    <property type="entry name" value="Cytochrome_P450_fung"/>
</dbReference>
<keyword evidence="4 9" id="KW-0349">Heme</keyword>
<evidence type="ECO:0000256" key="6">
    <source>
        <dbReference type="ARBA" id="ARBA00023002"/>
    </source>
</evidence>
<comment type="caution">
    <text evidence="10">The sequence shown here is derived from an EMBL/GenBank/DDBJ whole genome shotgun (WGS) entry which is preliminary data.</text>
</comment>
<keyword evidence="8 9" id="KW-0503">Monooxygenase</keyword>
<evidence type="ECO:0000256" key="4">
    <source>
        <dbReference type="ARBA" id="ARBA00022617"/>
    </source>
</evidence>
<evidence type="ECO:0000256" key="9">
    <source>
        <dbReference type="RuleBase" id="RU000461"/>
    </source>
</evidence>
<dbReference type="InterPro" id="IPR002401">
    <property type="entry name" value="Cyt_P450_E_grp-I"/>
</dbReference>
<evidence type="ECO:0000256" key="3">
    <source>
        <dbReference type="ARBA" id="ARBA00010617"/>
    </source>
</evidence>
<dbReference type="InterPro" id="IPR017972">
    <property type="entry name" value="Cyt_P450_CS"/>
</dbReference>
<evidence type="ECO:0000256" key="2">
    <source>
        <dbReference type="ARBA" id="ARBA00005179"/>
    </source>
</evidence>
<evidence type="ECO:0000256" key="1">
    <source>
        <dbReference type="ARBA" id="ARBA00001971"/>
    </source>
</evidence>
<dbReference type="PRINTS" id="PR00385">
    <property type="entry name" value="P450"/>
</dbReference>
<dbReference type="Pfam" id="PF00067">
    <property type="entry name" value="p450"/>
    <property type="match status" value="1"/>
</dbReference>
<evidence type="ECO:0000313" key="10">
    <source>
        <dbReference type="EMBL" id="KAL0961325.1"/>
    </source>
</evidence>
<reference evidence="11" key="1">
    <citation type="submission" date="2024-06" db="EMBL/GenBank/DDBJ databases">
        <title>Multi-omics analyses provide insights into the biosynthesis of the anticancer antibiotic pleurotin in Hohenbuehelia grisea.</title>
        <authorList>
            <person name="Weaver J.A."/>
            <person name="Alberti F."/>
        </authorList>
    </citation>
    <scope>NUCLEOTIDE SEQUENCE [LARGE SCALE GENOMIC DNA]</scope>
    <source>
        <strain evidence="11">T-177</strain>
    </source>
</reference>
<keyword evidence="7 9" id="KW-0408">Iron</keyword>
<comment type="pathway">
    <text evidence="2">Secondary metabolite biosynthesis.</text>
</comment>
<dbReference type="EMBL" id="JASNQZ010000001">
    <property type="protein sequence ID" value="KAL0961325.1"/>
    <property type="molecule type" value="Genomic_DNA"/>
</dbReference>
<evidence type="ECO:0000256" key="5">
    <source>
        <dbReference type="ARBA" id="ARBA00022723"/>
    </source>
</evidence>
<dbReference type="PANTHER" id="PTHR46300:SF7">
    <property type="entry name" value="P450, PUTATIVE (EUROFUNG)-RELATED"/>
    <property type="match status" value="1"/>
</dbReference>
<keyword evidence="6 9" id="KW-0560">Oxidoreductase</keyword>
<sequence>MSVPLGLFVAAAPFILVLWRRFTRVLSYSPYPPGPKAYPIIGNALDIPLRTPWETYTAWGRKYGSLTHVTAFGLRLIIINSLNVAVDLLENRSNMYSDRPDMPIAELAGWDINIAALRYGDKWRRHRKMYHQKFKPESIHQFRPLLVTKAHELLRNLLQSPEERVTHLRHYPAAIIMYINYGHDVEPKKDRLVRLSEDATRMVAETILKGTQVVNLAPPLRHLPSWFPGFQRMARTCRQKVDEMQNVPYNSVRKHMAEGTVVPSWLSELLDANKSAGEDQVADIKGVTATSFAAAHDTSASVLQFFVLAMILYPESQSKAQAEIDRVIGHGRLPSFDDSDSLPCVEAIYRELLRWRPAAPLGVPHAATEDDIYNGYLIPKGAMIFANIWGLCHDPVVFENPNDFIPERYLTAEGTITDDRITAFGFGRRACVGRALAHETLWLAIATMLSVFRFAKAKREEGEEVDVDGSFTDSLIIHPQPFRCSITPRTEEHRKLVMNTPQIKLDSLQLYWE</sequence>
<dbReference type="InterPro" id="IPR036396">
    <property type="entry name" value="Cyt_P450_sf"/>
</dbReference>
<evidence type="ECO:0000313" key="11">
    <source>
        <dbReference type="Proteomes" id="UP001556367"/>
    </source>
</evidence>
<dbReference type="PRINTS" id="PR00463">
    <property type="entry name" value="EP450I"/>
</dbReference>
<dbReference type="InterPro" id="IPR001128">
    <property type="entry name" value="Cyt_P450"/>
</dbReference>
<dbReference type="PANTHER" id="PTHR46300">
    <property type="entry name" value="P450, PUTATIVE (EUROFUNG)-RELATED-RELATED"/>
    <property type="match status" value="1"/>
</dbReference>
<proteinExistence type="inferred from homology"/>
<keyword evidence="5 9" id="KW-0479">Metal-binding</keyword>
<comment type="cofactor">
    <cofactor evidence="1">
        <name>heme</name>
        <dbReference type="ChEBI" id="CHEBI:30413"/>
    </cofactor>
</comment>
<evidence type="ECO:0000256" key="7">
    <source>
        <dbReference type="ARBA" id="ARBA00023004"/>
    </source>
</evidence>
<name>A0ABR3JZD4_9AGAR</name>
<dbReference type="Gene3D" id="1.10.630.10">
    <property type="entry name" value="Cytochrome P450"/>
    <property type="match status" value="1"/>
</dbReference>
<dbReference type="SUPFAM" id="SSF48264">
    <property type="entry name" value="Cytochrome P450"/>
    <property type="match status" value="1"/>
</dbReference>